<feature type="compositionally biased region" description="Basic residues" evidence="5">
    <location>
        <begin position="94"/>
        <end position="103"/>
    </location>
</feature>
<dbReference type="GO" id="GO:0004252">
    <property type="term" value="F:serine-type endopeptidase activity"/>
    <property type="evidence" value="ECO:0007669"/>
    <property type="project" value="InterPro"/>
</dbReference>
<evidence type="ECO:0000313" key="10">
    <source>
        <dbReference type="RefSeq" id="XP_011646255.1"/>
    </source>
</evidence>
<evidence type="ECO:0000256" key="1">
    <source>
        <dbReference type="ARBA" id="ARBA00022670"/>
    </source>
</evidence>
<feature type="compositionally biased region" description="Basic residues" evidence="5">
    <location>
        <begin position="225"/>
        <end position="237"/>
    </location>
</feature>
<evidence type="ECO:0000259" key="7">
    <source>
        <dbReference type="PROSITE" id="PS50240"/>
    </source>
</evidence>
<feature type="compositionally biased region" description="Polar residues" evidence="5">
    <location>
        <begin position="523"/>
        <end position="532"/>
    </location>
</feature>
<gene>
    <name evidence="9 10" type="primary">LOC105432936</name>
</gene>
<dbReference type="RefSeq" id="XP_011646254.1">
    <property type="nucleotide sequence ID" value="XM_011647952.2"/>
</dbReference>
<evidence type="ECO:0000256" key="2">
    <source>
        <dbReference type="ARBA" id="ARBA00022801"/>
    </source>
</evidence>
<protein>
    <submittedName>
        <fullName evidence="9 10">Serine proteinase stubble isoform X1</fullName>
    </submittedName>
</protein>
<feature type="compositionally biased region" description="Basic and acidic residues" evidence="5">
    <location>
        <begin position="302"/>
        <end position="314"/>
    </location>
</feature>
<dbReference type="KEGG" id="pbar:105432936"/>
<sequence length="917" mass="99170">MRWIGYVATILWWSGIARSLSTLNRGHSYKITPKPCKVPGSEGKEGTCMFVWECIKSEGTHVGVCVDTFMFGSCCIHNTTVNTIGVSHRPPPPPHHHHHHHHQQQQQQQHHEHTTSVLRPDLLLAEPTGNETIRLTSTSLSGVSSTASSTARPSLHQSSGSHGYPGGGSTRPMKPYSHGVGRPLQKRPHAKPTSEHDVDGLQTPAVSSASTNPWAEGRPQETKRPGHHAGQSHHHKTRPDEGTPSEKPSSVQSQPGFKDKVETHNTLIVRLPGKEHADDEVVGSSKPNKQGKPGKPGNQRPFESRPGDDGKTEDADLSVQETINRPNVNSVIESETSKEPHPGLNFVHTERPHWATKPAQSKPSSTDFSKPYFSIKTTTYRPISSQADHRPNFISRPNWVLSTKTSTTTTAKSTLARQPSTSTAGSVPQTSHWQVTTEPAFVTKQKPSSLSSSSSSSSSLSFSSFSTSFSSPSSSSSPSLSKPITAITVSETVRIPSSGTSSHFWSNSWTPGPRPSLKPHWTDSPSLLQNGPESFPPRPSLKPTESQQSTEYQKPLGSAHYITTSHLETSTRPRPTKKTTTLASTTLSTLTFSSVTIGTISPTVATATMTTTSSTISANSASATSVTTTQGSSTTEVATSEKATGSVMTVAAADESKNMQCGVPPLFPRPETRIVGGKDASFGRWPWQVSVRRTSFFGFSSTHRCGGAVLNENWIATAGHCVDDLLTSQIRIRVGEYDFSSVQERLPYVERGVAKKVVHPKYNFFTYEYDLALVRLESSLTFAAHISPICLPATDDLLIGENATVTGWGRLSEGGTLPSVLQEVSVPIVSNDRCKSMFLRAGRHEFIPDIFLCAGYETGGQDSCQGDSGGPLQVRGKDGRYFLAGIISWGIGCAEANLPGVCTRISKFVPWILKNVT</sequence>
<evidence type="ECO:0000256" key="5">
    <source>
        <dbReference type="SAM" id="MobiDB-lite"/>
    </source>
</evidence>
<feature type="compositionally biased region" description="Polar residues" evidence="5">
    <location>
        <begin position="319"/>
        <end position="334"/>
    </location>
</feature>
<evidence type="ECO:0000256" key="4">
    <source>
        <dbReference type="ARBA" id="ARBA00023157"/>
    </source>
</evidence>
<keyword evidence="3" id="KW-0720">Serine protease</keyword>
<feature type="compositionally biased region" description="Polar residues" evidence="5">
    <location>
        <begin position="417"/>
        <end position="433"/>
    </location>
</feature>
<name>A0A6I9WUP2_9HYME</name>
<dbReference type="InterPro" id="IPR001254">
    <property type="entry name" value="Trypsin_dom"/>
</dbReference>
<dbReference type="GO" id="GO:0006508">
    <property type="term" value="P:proteolysis"/>
    <property type="evidence" value="ECO:0007669"/>
    <property type="project" value="UniProtKB-KW"/>
</dbReference>
<dbReference type="OrthoDB" id="414661at2759"/>
<dbReference type="Pfam" id="PF00089">
    <property type="entry name" value="Trypsin"/>
    <property type="match status" value="1"/>
</dbReference>
<accession>A0A6I9WUP2</accession>
<dbReference type="SMART" id="SM00020">
    <property type="entry name" value="Tryp_SPc"/>
    <property type="match status" value="1"/>
</dbReference>
<feature type="compositionally biased region" description="Polar residues" evidence="5">
    <location>
        <begin position="543"/>
        <end position="552"/>
    </location>
</feature>
<evidence type="ECO:0000256" key="3">
    <source>
        <dbReference type="ARBA" id="ARBA00022825"/>
    </source>
</evidence>
<dbReference type="PRINTS" id="PR00722">
    <property type="entry name" value="CHYMOTRYPSIN"/>
</dbReference>
<evidence type="ECO:0000313" key="9">
    <source>
        <dbReference type="RefSeq" id="XP_011646254.1"/>
    </source>
</evidence>
<dbReference type="InterPro" id="IPR043504">
    <property type="entry name" value="Peptidase_S1_PA_chymotrypsin"/>
</dbReference>
<keyword evidence="6" id="KW-0732">Signal</keyword>
<feature type="region of interest" description="Disordered" evidence="5">
    <location>
        <begin position="515"/>
        <end position="553"/>
    </location>
</feature>
<dbReference type="CDD" id="cd00190">
    <property type="entry name" value="Tryp_SPc"/>
    <property type="match status" value="1"/>
</dbReference>
<dbReference type="GeneID" id="105432936"/>
<organism evidence="8 9">
    <name type="scientific">Pogonomyrmex barbatus</name>
    <name type="common">red harvester ant</name>
    <dbReference type="NCBI Taxonomy" id="144034"/>
    <lineage>
        <taxon>Eukaryota</taxon>
        <taxon>Metazoa</taxon>
        <taxon>Ecdysozoa</taxon>
        <taxon>Arthropoda</taxon>
        <taxon>Hexapoda</taxon>
        <taxon>Insecta</taxon>
        <taxon>Pterygota</taxon>
        <taxon>Neoptera</taxon>
        <taxon>Endopterygota</taxon>
        <taxon>Hymenoptera</taxon>
        <taxon>Apocrita</taxon>
        <taxon>Aculeata</taxon>
        <taxon>Formicoidea</taxon>
        <taxon>Formicidae</taxon>
        <taxon>Myrmicinae</taxon>
        <taxon>Pogonomyrmex</taxon>
    </lineage>
</organism>
<feature type="region of interest" description="Disordered" evidence="5">
    <location>
        <begin position="85"/>
        <end position="115"/>
    </location>
</feature>
<evidence type="ECO:0000256" key="6">
    <source>
        <dbReference type="SAM" id="SignalP"/>
    </source>
</evidence>
<dbReference type="PROSITE" id="PS00135">
    <property type="entry name" value="TRYPSIN_SER"/>
    <property type="match status" value="1"/>
</dbReference>
<dbReference type="PANTHER" id="PTHR24252">
    <property type="entry name" value="ACROSIN-RELATED"/>
    <property type="match status" value="1"/>
</dbReference>
<evidence type="ECO:0000313" key="8">
    <source>
        <dbReference type="Proteomes" id="UP000504615"/>
    </source>
</evidence>
<feature type="compositionally biased region" description="Low complexity" evidence="5">
    <location>
        <begin position="283"/>
        <end position="301"/>
    </location>
</feature>
<feature type="compositionally biased region" description="Polar residues" evidence="5">
    <location>
        <begin position="204"/>
        <end position="213"/>
    </location>
</feature>
<reference evidence="9 10" key="1">
    <citation type="submission" date="2025-04" db="UniProtKB">
        <authorList>
            <consortium name="RefSeq"/>
        </authorList>
    </citation>
    <scope>IDENTIFICATION</scope>
</reference>
<keyword evidence="1" id="KW-0645">Protease</keyword>
<feature type="signal peptide" evidence="6">
    <location>
        <begin position="1"/>
        <end position="19"/>
    </location>
</feature>
<feature type="region of interest" description="Disordered" evidence="5">
    <location>
        <begin position="404"/>
        <end position="433"/>
    </location>
</feature>
<feature type="compositionally biased region" description="Polar residues" evidence="5">
    <location>
        <begin position="246"/>
        <end position="255"/>
    </location>
</feature>
<keyword evidence="2" id="KW-0378">Hydrolase</keyword>
<keyword evidence="4" id="KW-1015">Disulfide bond</keyword>
<dbReference type="RefSeq" id="XP_011646255.1">
    <property type="nucleotide sequence ID" value="XM_011647953.2"/>
</dbReference>
<feature type="domain" description="Peptidase S1" evidence="7">
    <location>
        <begin position="674"/>
        <end position="917"/>
    </location>
</feature>
<feature type="chain" id="PRO_5044636544" evidence="6">
    <location>
        <begin position="20"/>
        <end position="917"/>
    </location>
</feature>
<dbReference type="Proteomes" id="UP000504615">
    <property type="component" value="Unplaced"/>
</dbReference>
<dbReference type="PANTHER" id="PTHR24252:SF7">
    <property type="entry name" value="HYALIN"/>
    <property type="match status" value="1"/>
</dbReference>
<proteinExistence type="predicted"/>
<keyword evidence="8" id="KW-1185">Reference proteome</keyword>
<dbReference type="Gene3D" id="2.40.10.10">
    <property type="entry name" value="Trypsin-like serine proteases"/>
    <property type="match status" value="1"/>
</dbReference>
<dbReference type="FunFam" id="2.40.10.10:FF:000006">
    <property type="entry name" value="Serine proteinase stubble"/>
    <property type="match status" value="1"/>
</dbReference>
<dbReference type="AlphaFoldDB" id="A0A6I9WUP2"/>
<dbReference type="SUPFAM" id="SSF50494">
    <property type="entry name" value="Trypsin-like serine proteases"/>
    <property type="match status" value="1"/>
</dbReference>
<feature type="compositionally biased region" description="Low complexity" evidence="5">
    <location>
        <begin position="136"/>
        <end position="150"/>
    </location>
</feature>
<feature type="compositionally biased region" description="Low complexity" evidence="5">
    <location>
        <begin position="404"/>
        <end position="416"/>
    </location>
</feature>
<dbReference type="InterPro" id="IPR009003">
    <property type="entry name" value="Peptidase_S1_PA"/>
</dbReference>
<feature type="region of interest" description="Disordered" evidence="5">
    <location>
        <begin position="135"/>
        <end position="348"/>
    </location>
</feature>
<dbReference type="InterPro" id="IPR033116">
    <property type="entry name" value="TRYPSIN_SER"/>
</dbReference>
<dbReference type="InterPro" id="IPR001314">
    <property type="entry name" value="Peptidase_S1A"/>
</dbReference>
<dbReference type="PROSITE" id="PS50240">
    <property type="entry name" value="TRYPSIN_DOM"/>
    <property type="match status" value="1"/>
</dbReference>